<dbReference type="AlphaFoldDB" id="A0A0G0TT08"/>
<evidence type="ECO:0000313" key="3">
    <source>
        <dbReference type="Proteomes" id="UP000034072"/>
    </source>
</evidence>
<sequence>MNKDTGWMIASGVVGFLFFLIANFTNFFAGASVLAGCLQLCVNAFVFVVWARAFMRSHGFKKFVAFFGVIVPVGMAGVTLWRILIPAITASFV</sequence>
<evidence type="ECO:0000256" key="1">
    <source>
        <dbReference type="SAM" id="Phobius"/>
    </source>
</evidence>
<accession>A0A0G0TT08</accession>
<gene>
    <name evidence="2" type="ORF">UT75_C0002G0059</name>
</gene>
<feature type="transmembrane region" description="Helical" evidence="1">
    <location>
        <begin position="7"/>
        <end position="25"/>
    </location>
</feature>
<organism evidence="2 3">
    <name type="scientific">Candidatus Yanofskybacteria bacterium GW2011_GWE2_40_11</name>
    <dbReference type="NCBI Taxonomy" id="1619033"/>
    <lineage>
        <taxon>Bacteria</taxon>
        <taxon>Candidatus Yanofskyibacteriota</taxon>
    </lineage>
</organism>
<reference evidence="2 3" key="1">
    <citation type="journal article" date="2015" name="Nature">
        <title>rRNA introns, odd ribosomes, and small enigmatic genomes across a large radiation of phyla.</title>
        <authorList>
            <person name="Brown C.T."/>
            <person name="Hug L.A."/>
            <person name="Thomas B.C."/>
            <person name="Sharon I."/>
            <person name="Castelle C.J."/>
            <person name="Singh A."/>
            <person name="Wilkins M.J."/>
            <person name="Williams K.H."/>
            <person name="Banfield J.F."/>
        </authorList>
    </citation>
    <scope>NUCLEOTIDE SEQUENCE [LARGE SCALE GENOMIC DNA]</scope>
</reference>
<keyword evidence="1" id="KW-0812">Transmembrane</keyword>
<keyword evidence="1" id="KW-1133">Transmembrane helix</keyword>
<proteinExistence type="predicted"/>
<comment type="caution">
    <text evidence="2">The sequence shown here is derived from an EMBL/GenBank/DDBJ whole genome shotgun (WGS) entry which is preliminary data.</text>
</comment>
<feature type="transmembrane region" description="Helical" evidence="1">
    <location>
        <begin position="31"/>
        <end position="51"/>
    </location>
</feature>
<protein>
    <submittedName>
        <fullName evidence="2">Uncharacterized protein</fullName>
    </submittedName>
</protein>
<name>A0A0G0TT08_9BACT</name>
<evidence type="ECO:0000313" key="2">
    <source>
        <dbReference type="EMBL" id="KKR41022.1"/>
    </source>
</evidence>
<dbReference type="Proteomes" id="UP000034072">
    <property type="component" value="Unassembled WGS sequence"/>
</dbReference>
<keyword evidence="1" id="KW-0472">Membrane</keyword>
<dbReference type="EMBL" id="LBXZ01000002">
    <property type="protein sequence ID" value="KKR41022.1"/>
    <property type="molecule type" value="Genomic_DNA"/>
</dbReference>
<feature type="transmembrane region" description="Helical" evidence="1">
    <location>
        <begin position="63"/>
        <end position="84"/>
    </location>
</feature>